<evidence type="ECO:0000313" key="2">
    <source>
        <dbReference type="Proteomes" id="UP001227192"/>
    </source>
</evidence>
<proteinExistence type="predicted"/>
<keyword evidence="2" id="KW-1185">Reference proteome</keyword>
<feature type="non-terminal residue" evidence="1">
    <location>
        <position position="1"/>
    </location>
</feature>
<gene>
    <name evidence="1" type="ORF">VN97_g6334</name>
</gene>
<protein>
    <submittedName>
        <fullName evidence="1">Uncharacterized protein</fullName>
    </submittedName>
</protein>
<accession>A0AAI9TGL4</accession>
<dbReference type="Proteomes" id="UP001227192">
    <property type="component" value="Unassembled WGS sequence"/>
</dbReference>
<evidence type="ECO:0000313" key="1">
    <source>
        <dbReference type="EMBL" id="KAJ9486997.1"/>
    </source>
</evidence>
<sequence>PQLPLSFLCFFSSSTSRSFSFFYIHLRLFHQVIDPHTRFVTFIPAKMVAWTRFKLLLAMVTTMVTMVAASAECYDVETVFLQDPNSGEQYQFGEGKSISLFGSTLKSAVADQSS</sequence>
<dbReference type="AlphaFoldDB" id="A0AAI9TGL4"/>
<name>A0AAI9TGL4_PENTH</name>
<dbReference type="EMBL" id="LACB01000180">
    <property type="protein sequence ID" value="KAJ9486997.1"/>
    <property type="molecule type" value="Genomic_DNA"/>
</dbReference>
<reference evidence="1" key="2">
    <citation type="journal article" date="2016" name="Fungal Biol.">
        <title>Ochratoxin A production by Penicillium thymicola.</title>
        <authorList>
            <person name="Nguyen H.D.T."/>
            <person name="McMullin D.R."/>
            <person name="Ponomareva E."/>
            <person name="Riley R."/>
            <person name="Pomraning K.R."/>
            <person name="Baker S.E."/>
            <person name="Seifert K.A."/>
        </authorList>
    </citation>
    <scope>NUCLEOTIDE SEQUENCE</scope>
    <source>
        <strain evidence="1">DAOM 180753</strain>
    </source>
</reference>
<comment type="caution">
    <text evidence="1">The sequence shown here is derived from an EMBL/GenBank/DDBJ whole genome shotgun (WGS) entry which is preliminary data.</text>
</comment>
<organism evidence="1 2">
    <name type="scientific">Penicillium thymicola</name>
    <dbReference type="NCBI Taxonomy" id="293382"/>
    <lineage>
        <taxon>Eukaryota</taxon>
        <taxon>Fungi</taxon>
        <taxon>Dikarya</taxon>
        <taxon>Ascomycota</taxon>
        <taxon>Pezizomycotina</taxon>
        <taxon>Eurotiomycetes</taxon>
        <taxon>Eurotiomycetidae</taxon>
        <taxon>Eurotiales</taxon>
        <taxon>Aspergillaceae</taxon>
        <taxon>Penicillium</taxon>
    </lineage>
</organism>
<reference evidence="1" key="1">
    <citation type="submission" date="2015-06" db="EMBL/GenBank/DDBJ databases">
        <authorList>
            <person name="Nguyen H."/>
        </authorList>
    </citation>
    <scope>NUCLEOTIDE SEQUENCE</scope>
    <source>
        <strain evidence="1">DAOM 180753</strain>
    </source>
</reference>